<dbReference type="Proteomes" id="UP001626550">
    <property type="component" value="Unassembled WGS sequence"/>
</dbReference>
<dbReference type="PANTHER" id="PTHR12839">
    <property type="entry name" value="NONSENSE-MEDIATED MRNA DECAY PROTEIN 2 UP-FRAMESHIFT SUPPRESSOR 2"/>
    <property type="match status" value="1"/>
</dbReference>
<evidence type="ECO:0000256" key="1">
    <source>
        <dbReference type="SAM" id="Coils"/>
    </source>
</evidence>
<keyword evidence="3" id="KW-1185">Reference proteome</keyword>
<dbReference type="Gene3D" id="1.25.40.180">
    <property type="match status" value="1"/>
</dbReference>
<organism evidence="2 3">
    <name type="scientific">Cichlidogyrus casuarinus</name>
    <dbReference type="NCBI Taxonomy" id="1844966"/>
    <lineage>
        <taxon>Eukaryota</taxon>
        <taxon>Metazoa</taxon>
        <taxon>Spiralia</taxon>
        <taxon>Lophotrochozoa</taxon>
        <taxon>Platyhelminthes</taxon>
        <taxon>Monogenea</taxon>
        <taxon>Monopisthocotylea</taxon>
        <taxon>Dactylogyridea</taxon>
        <taxon>Ancyrocephalidae</taxon>
        <taxon>Cichlidogyrus</taxon>
    </lineage>
</organism>
<sequence length="379" mass="44018">MADLESNSQDTDLKSFGKYVNDLTEKYSRKKSLAEKNRSVFGNWPDESDFAILDSSLKKNTAFVKKIRGFNENKQKENILREVHTLNLTKYIGEISSALFEAKLKLAELPFLLEFVSQVHQKYFEFHKTFYVGWKKYLPTWKDNSEPSNYIRYRTDLIIFAELTSIHIFEENDGLKLLSAQLSCLINSDKANLAHISVVNQFCKYCGDDWAGLIPYPFKKISEETGRSIPQSDFLPPDKQTKLKGLLLEYYSCVCQRLHELVKTAKHLTKVNKKQFENRGELREENKLRAEQLSLDCRKLHESFQALSEVLGEEPPQSLDEILKDLEQTEEDLDEALVQENDQTDTLNTLLFDDEETRQFYESLPDIKLMVPAVCFLHL</sequence>
<accession>A0ABD2QG64</accession>
<dbReference type="EMBL" id="JBJKFK010000242">
    <property type="protein sequence ID" value="KAL3318455.1"/>
    <property type="molecule type" value="Genomic_DNA"/>
</dbReference>
<evidence type="ECO:0000313" key="2">
    <source>
        <dbReference type="EMBL" id="KAL3318455.1"/>
    </source>
</evidence>
<comment type="caution">
    <text evidence="2">The sequence shown here is derived from an EMBL/GenBank/DDBJ whole genome shotgun (WGS) entry which is preliminary data.</text>
</comment>
<protein>
    <submittedName>
        <fullName evidence="2">Regulator of nonsense transcripts upf2</fullName>
    </submittedName>
</protein>
<proteinExistence type="predicted"/>
<evidence type="ECO:0000313" key="3">
    <source>
        <dbReference type="Proteomes" id="UP001626550"/>
    </source>
</evidence>
<dbReference type="AlphaFoldDB" id="A0ABD2QG64"/>
<keyword evidence="1" id="KW-0175">Coiled coil</keyword>
<name>A0ABD2QG64_9PLAT</name>
<gene>
    <name evidence="2" type="primary">UPF2_1</name>
    <name evidence="2" type="ORF">Ciccas_002884</name>
</gene>
<reference evidence="2 3" key="1">
    <citation type="submission" date="2024-11" db="EMBL/GenBank/DDBJ databases">
        <title>Adaptive evolution of stress response genes in parasites aligns with host niche diversity.</title>
        <authorList>
            <person name="Hahn C."/>
            <person name="Resl P."/>
        </authorList>
    </citation>
    <scope>NUCLEOTIDE SEQUENCE [LARGE SCALE GENOMIC DNA]</scope>
    <source>
        <strain evidence="2">EGGRZ-B1_66</strain>
        <tissue evidence="2">Body</tissue>
    </source>
</reference>
<dbReference type="PANTHER" id="PTHR12839:SF7">
    <property type="entry name" value="REGULATOR OF NONSENSE TRANSCRIPTS 2"/>
    <property type="match status" value="1"/>
</dbReference>
<dbReference type="SUPFAM" id="SSF48371">
    <property type="entry name" value="ARM repeat"/>
    <property type="match status" value="1"/>
</dbReference>
<dbReference type="InterPro" id="IPR039762">
    <property type="entry name" value="Nmd2/UPF2"/>
</dbReference>
<feature type="coiled-coil region" evidence="1">
    <location>
        <begin position="319"/>
        <end position="346"/>
    </location>
</feature>
<dbReference type="InterPro" id="IPR016024">
    <property type="entry name" value="ARM-type_fold"/>
</dbReference>